<name>A0A545VCB7_9HYPO</name>
<organism evidence="1 2">
    <name type="scientific">Cordyceps javanica</name>
    <dbReference type="NCBI Taxonomy" id="43265"/>
    <lineage>
        <taxon>Eukaryota</taxon>
        <taxon>Fungi</taxon>
        <taxon>Dikarya</taxon>
        <taxon>Ascomycota</taxon>
        <taxon>Pezizomycotina</taxon>
        <taxon>Sordariomycetes</taxon>
        <taxon>Hypocreomycetidae</taxon>
        <taxon>Hypocreales</taxon>
        <taxon>Cordycipitaceae</taxon>
        <taxon>Cordyceps</taxon>
    </lineage>
</organism>
<evidence type="ECO:0000313" key="2">
    <source>
        <dbReference type="Proteomes" id="UP000315783"/>
    </source>
</evidence>
<dbReference type="EMBL" id="SPUK01000002">
    <property type="protein sequence ID" value="TQV99259.1"/>
    <property type="molecule type" value="Genomic_DNA"/>
</dbReference>
<gene>
    <name evidence="1" type="ORF">IF1G_01474</name>
</gene>
<reference evidence="1 2" key="1">
    <citation type="journal article" date="2019" name="Appl. Microbiol. Biotechnol.">
        <title>Genome sequence of Isaria javanica and comparative genome analysis insights into family S53 peptidase evolution in fungal entomopathogens.</title>
        <authorList>
            <person name="Lin R."/>
            <person name="Zhang X."/>
            <person name="Xin B."/>
            <person name="Zou M."/>
            <person name="Gao Y."/>
            <person name="Qin F."/>
            <person name="Hu Q."/>
            <person name="Xie B."/>
            <person name="Cheng X."/>
        </authorList>
    </citation>
    <scope>NUCLEOTIDE SEQUENCE [LARGE SCALE GENOMIC DNA]</scope>
    <source>
        <strain evidence="1 2">IJ1G</strain>
    </source>
</reference>
<dbReference type="Proteomes" id="UP000315783">
    <property type="component" value="Unassembled WGS sequence"/>
</dbReference>
<sequence length="203" mass="23034">MELGCRQGRRADHHGHYAEKEPFPVYSITIRALEFANRPRVSFHSQLRTLLMDARATGPSNTTPAHSMMLSLFWSIVLTEGRKLWHALARLNKHHFKYGSSPNYRHSTPKMGTSKMLHGGLYAALLQLYHQAGKIALFPHQCERPITSRMNCMSPPPGCVALGVARLLLTESGLYFFVEFCMHHSAVGRWRTGGLSLLRRPRK</sequence>
<proteinExistence type="predicted"/>
<comment type="caution">
    <text evidence="1">The sequence shown here is derived from an EMBL/GenBank/DDBJ whole genome shotgun (WGS) entry which is preliminary data.</text>
</comment>
<evidence type="ECO:0000313" key="1">
    <source>
        <dbReference type="EMBL" id="TQV99259.1"/>
    </source>
</evidence>
<accession>A0A545VCB7</accession>
<keyword evidence="2" id="KW-1185">Reference proteome</keyword>
<dbReference type="AlphaFoldDB" id="A0A545VCB7"/>
<protein>
    <submittedName>
        <fullName evidence="1">Uncharacterized protein</fullName>
    </submittedName>
</protein>